<feature type="region of interest" description="Disordered" evidence="1">
    <location>
        <begin position="181"/>
        <end position="206"/>
    </location>
</feature>
<evidence type="ECO:0000256" key="1">
    <source>
        <dbReference type="SAM" id="MobiDB-lite"/>
    </source>
</evidence>
<protein>
    <submittedName>
        <fullName evidence="3">Putative retrotransposon protein</fullName>
    </submittedName>
</protein>
<keyword evidence="2" id="KW-0812">Transmembrane</keyword>
<dbReference type="AlphaFoldDB" id="A0A8F2VW18"/>
<feature type="region of interest" description="Disordered" evidence="1">
    <location>
        <begin position="1"/>
        <end position="26"/>
    </location>
</feature>
<feature type="compositionally biased region" description="Low complexity" evidence="1">
    <location>
        <begin position="288"/>
        <end position="304"/>
    </location>
</feature>
<name>A0A8F2VW18_ORYSI</name>
<reference evidence="3" key="1">
    <citation type="journal article" date="2021" name="Rice">
        <title>Xa7, a Small Orphan Gene Harboring Promoter Trap for AvrXa7, Leads to the Durable Resistance to Xanthomonas oryzae Pv. oryzae.</title>
        <authorList>
            <person name="Wang C."/>
            <person name="Chen S."/>
            <person name="Feng A."/>
            <person name="Su J."/>
            <person name="Wang W."/>
            <person name="Feng J."/>
            <person name="Chen B."/>
            <person name="Zhang M."/>
            <person name="Yang J."/>
            <person name="Zeng L."/>
            <person name="Zhu X."/>
        </authorList>
    </citation>
    <scope>NUCLEOTIDE SEQUENCE</scope>
</reference>
<proteinExistence type="predicted"/>
<dbReference type="CDD" id="cd09272">
    <property type="entry name" value="RNase_HI_RT_Ty1"/>
    <property type="match status" value="1"/>
</dbReference>
<feature type="transmembrane region" description="Helical" evidence="2">
    <location>
        <begin position="438"/>
        <end position="464"/>
    </location>
</feature>
<evidence type="ECO:0000313" key="3">
    <source>
        <dbReference type="EMBL" id="QWW20825.1"/>
    </source>
</evidence>
<feature type="compositionally biased region" description="Polar residues" evidence="1">
    <location>
        <begin position="333"/>
        <end position="342"/>
    </location>
</feature>
<accession>A0A8F2VW18</accession>
<dbReference type="PANTHER" id="PTHR11439:SF483">
    <property type="entry name" value="PEPTIDE SYNTHASE GLIP-LIKE, PUTATIVE (AFU_ORTHOLOGUE AFUA_3G12920)-RELATED"/>
    <property type="match status" value="1"/>
</dbReference>
<keyword evidence="2" id="KW-0472">Membrane</keyword>
<organism evidence="3">
    <name type="scientific">Oryza sativa subsp. indica</name>
    <name type="common">Rice</name>
    <dbReference type="NCBI Taxonomy" id="39946"/>
    <lineage>
        <taxon>Eukaryota</taxon>
        <taxon>Viridiplantae</taxon>
        <taxon>Streptophyta</taxon>
        <taxon>Embryophyta</taxon>
        <taxon>Tracheophyta</taxon>
        <taxon>Spermatophyta</taxon>
        <taxon>Magnoliopsida</taxon>
        <taxon>Liliopsida</taxon>
        <taxon>Poales</taxon>
        <taxon>Poaceae</taxon>
        <taxon>BOP clade</taxon>
        <taxon>Oryzoideae</taxon>
        <taxon>Oryzeae</taxon>
        <taxon>Oryzinae</taxon>
        <taxon>Oryza</taxon>
        <taxon>Oryza sativa</taxon>
    </lineage>
</organism>
<keyword evidence="2" id="KW-1133">Transmembrane helix</keyword>
<dbReference type="EMBL" id="MW427595">
    <property type="protein sequence ID" value="QWW20825.1"/>
    <property type="molecule type" value="Genomic_DNA"/>
</dbReference>
<gene>
    <name evidence="3" type="ORF">Xa7_IRBB7.32</name>
</gene>
<feature type="region of interest" description="Disordered" evidence="1">
    <location>
        <begin position="288"/>
        <end position="377"/>
    </location>
</feature>
<evidence type="ECO:0000256" key="2">
    <source>
        <dbReference type="SAM" id="Phobius"/>
    </source>
</evidence>
<sequence>MADCKPIATPMATTSSLGPDEDGEEVDQREYRSMIGSLLYLTASRSDIHFSVCLCARFQASSRTSHRQAVKRIFRYIKSTLEYGIWYSCSSALSVRAFSDADFAGCKIDRKSTSGTCHFLGTSLVSWSSRKQSSVAQSTAEAESYREPESQRVQALEPLFLFLSSTSSGGRGAPALRAETGAARPLGETEGGVATSSSGPTPRGGQATWVTAATQASSHDTLGPMSPTIMVIGVDLGQRRIGTRLREELSMLPMRKVHVHALGWKTWSSGAEGQAEQPKTTGHCIEATRPSSSGARSAGGHMAGPNWPKMETAHGDGPMKTRQASPRYACGGSRTSDVAASRSTDHGIGRKGVRRGMARDPRGFGKRARPRGSGGFARWQWPDEAEVAIDDDDDVPGAAAAAAAARLLLLDVARVLMLCGALASSSVGNRRTSVTHNVVVALVGLLLWLLGVSLLVLVLVLAAAPGRPPAPSSATSPLLLGN</sequence>
<dbReference type="PANTHER" id="PTHR11439">
    <property type="entry name" value="GAG-POL-RELATED RETROTRANSPOSON"/>
    <property type="match status" value="1"/>
</dbReference>